<evidence type="ECO:0000313" key="4">
    <source>
        <dbReference type="Proteomes" id="UP001465976"/>
    </source>
</evidence>
<dbReference type="PANTHER" id="PTHR38848">
    <property type="entry name" value="G-PROTEIN COUPLED RECEPTORS FAMILY 3 PROFILE DOMAIN-CONTAINING PROTEIN"/>
    <property type="match status" value="1"/>
</dbReference>
<feature type="compositionally biased region" description="Basic and acidic residues" evidence="1">
    <location>
        <begin position="302"/>
        <end position="321"/>
    </location>
</feature>
<dbReference type="PANTHER" id="PTHR38848:SF3">
    <property type="entry name" value="G-PROTEIN COUPLED RECEPTORS FAMILY 3 PROFILE DOMAIN-CONTAINING PROTEIN"/>
    <property type="match status" value="1"/>
</dbReference>
<sequence length="321" mass="34939">MSWPRLLVFLLYVDSFLFLFTSGFPPTLQVPIHFEIFLAGAVLLFGVGLETELGACIAATNMCIIFYGSTKVIIYVFLVERVHLVWSPTASTSGRLQSKVWLLCMGLNIGYVIILVLMFIGIIHYWDDKGRCVIGLEPFADYALIGFDLAITVILTILFLYPLLNSSLNNPKIKAVALRTVVASVIALITSSFNIAFLAIQHGREFGFVCFGTCGIDVTINALTIFFVTGGADGGDLSESDLSRGGNNTTNDRTANRSVNTNANNVLSFKLGGTAVKNSMFTETHADVEDAHPLQVMVHTRTSVDRDGNSISKGKSESDSE</sequence>
<reference evidence="3 4" key="1">
    <citation type="submission" date="2024-02" db="EMBL/GenBank/DDBJ databases">
        <title>A draft genome for the cacao thread blight pathogen Marasmius crinis-equi.</title>
        <authorList>
            <person name="Cohen S.P."/>
            <person name="Baruah I.K."/>
            <person name="Amoako-Attah I."/>
            <person name="Bukari Y."/>
            <person name="Meinhardt L.W."/>
            <person name="Bailey B.A."/>
        </authorList>
    </citation>
    <scope>NUCLEOTIDE SEQUENCE [LARGE SCALE GENOMIC DNA]</scope>
    <source>
        <strain evidence="3 4">GH-76</strain>
    </source>
</reference>
<keyword evidence="2" id="KW-0472">Membrane</keyword>
<dbReference type="EMBL" id="JBAHYK010001212">
    <property type="protein sequence ID" value="KAL0569002.1"/>
    <property type="molecule type" value="Genomic_DNA"/>
</dbReference>
<feature type="transmembrane region" description="Helical" evidence="2">
    <location>
        <begin position="6"/>
        <end position="25"/>
    </location>
</feature>
<gene>
    <name evidence="3" type="ORF">V5O48_012971</name>
</gene>
<keyword evidence="2" id="KW-0812">Transmembrane</keyword>
<evidence type="ECO:0008006" key="5">
    <source>
        <dbReference type="Google" id="ProtNLM"/>
    </source>
</evidence>
<dbReference type="Proteomes" id="UP001465976">
    <property type="component" value="Unassembled WGS sequence"/>
</dbReference>
<feature type="transmembrane region" description="Helical" evidence="2">
    <location>
        <begin position="100"/>
        <end position="123"/>
    </location>
</feature>
<feature type="transmembrane region" description="Helical" evidence="2">
    <location>
        <begin position="176"/>
        <end position="200"/>
    </location>
</feature>
<feature type="compositionally biased region" description="Polar residues" evidence="1">
    <location>
        <begin position="245"/>
        <end position="258"/>
    </location>
</feature>
<feature type="region of interest" description="Disordered" evidence="1">
    <location>
        <begin position="238"/>
        <end position="258"/>
    </location>
</feature>
<feature type="transmembrane region" description="Helical" evidence="2">
    <location>
        <begin position="143"/>
        <end position="164"/>
    </location>
</feature>
<feature type="region of interest" description="Disordered" evidence="1">
    <location>
        <begin position="301"/>
        <end position="321"/>
    </location>
</feature>
<keyword evidence="4" id="KW-1185">Reference proteome</keyword>
<proteinExistence type="predicted"/>
<evidence type="ECO:0000313" key="3">
    <source>
        <dbReference type="EMBL" id="KAL0569002.1"/>
    </source>
</evidence>
<keyword evidence="2" id="KW-1133">Transmembrane helix</keyword>
<feature type="transmembrane region" description="Helical" evidence="2">
    <location>
        <begin position="55"/>
        <end position="79"/>
    </location>
</feature>
<evidence type="ECO:0000256" key="2">
    <source>
        <dbReference type="SAM" id="Phobius"/>
    </source>
</evidence>
<comment type="caution">
    <text evidence="3">The sequence shown here is derived from an EMBL/GenBank/DDBJ whole genome shotgun (WGS) entry which is preliminary data.</text>
</comment>
<evidence type="ECO:0000256" key="1">
    <source>
        <dbReference type="SAM" id="MobiDB-lite"/>
    </source>
</evidence>
<accession>A0ABR3F1D5</accession>
<name>A0ABR3F1D5_9AGAR</name>
<organism evidence="3 4">
    <name type="scientific">Marasmius crinis-equi</name>
    <dbReference type="NCBI Taxonomy" id="585013"/>
    <lineage>
        <taxon>Eukaryota</taxon>
        <taxon>Fungi</taxon>
        <taxon>Dikarya</taxon>
        <taxon>Basidiomycota</taxon>
        <taxon>Agaricomycotina</taxon>
        <taxon>Agaricomycetes</taxon>
        <taxon>Agaricomycetidae</taxon>
        <taxon>Agaricales</taxon>
        <taxon>Marasmiineae</taxon>
        <taxon>Marasmiaceae</taxon>
        <taxon>Marasmius</taxon>
    </lineage>
</organism>
<protein>
    <recommendedName>
        <fullName evidence="5">Transmembrane protein</fullName>
    </recommendedName>
</protein>